<proteinExistence type="predicted"/>
<evidence type="ECO:0000256" key="1">
    <source>
        <dbReference type="SAM" id="Phobius"/>
    </source>
</evidence>
<keyword evidence="1" id="KW-1133">Transmembrane helix</keyword>
<name>A0AAU7V8W3_9ACTO</name>
<feature type="transmembrane region" description="Helical" evidence="1">
    <location>
        <begin position="453"/>
        <end position="474"/>
    </location>
</feature>
<feature type="transmembrane region" description="Helical" evidence="1">
    <location>
        <begin position="226"/>
        <end position="244"/>
    </location>
</feature>
<feature type="transmembrane region" description="Helical" evidence="1">
    <location>
        <begin position="363"/>
        <end position="382"/>
    </location>
</feature>
<evidence type="ECO:0000313" key="2">
    <source>
        <dbReference type="EMBL" id="XBW08454.1"/>
    </source>
</evidence>
<feature type="transmembrane region" description="Helical" evidence="1">
    <location>
        <begin position="68"/>
        <end position="86"/>
    </location>
</feature>
<feature type="transmembrane region" description="Helical" evidence="1">
    <location>
        <begin position="193"/>
        <end position="214"/>
    </location>
</feature>
<feature type="transmembrane region" description="Helical" evidence="1">
    <location>
        <begin position="299"/>
        <end position="318"/>
    </location>
</feature>
<organism evidence="2">
    <name type="scientific">Scrofimicrobium appendicitidis</name>
    <dbReference type="NCBI Taxonomy" id="3079930"/>
    <lineage>
        <taxon>Bacteria</taxon>
        <taxon>Bacillati</taxon>
        <taxon>Actinomycetota</taxon>
        <taxon>Actinomycetes</taxon>
        <taxon>Actinomycetales</taxon>
        <taxon>Actinomycetaceae</taxon>
        <taxon>Scrofimicrobium</taxon>
    </lineage>
</organism>
<accession>A0AAU7V8W3</accession>
<keyword evidence="1" id="KW-0812">Transmembrane</keyword>
<sequence length="658" mass="70692">MGPALSGFVTLGGLALLGVVLLLVPGTLLLRLFGFTWTRSLLAGPVISGALYLALAVLLGLVGVRWGWGPVLILWLVLAAAVVVRERRSANPIGSRLDRRSPITRSAIFWGLGALAVFLLVQIPALVSGMGAPNMFPQIGDAQFHLQGARLVYDSGNANPFTALSPLYFSEGHTYYPTLWHSLVVLLSFGGDLVAGTNAMAMAVGLLLWPASLWGLAQGIRPRSPYVGAIAILAATPLVLMPGIQVFAFGVYPFVLSLTFLGPALLLLLWWMRERRWIQLGTVALAALGGGAAQPATGALLVGIFAVALLVLSWNFGLGAFREGARGRGLLLTAGSSLVFVGALLVAPQVGPLRSLGGLGHPSVSYREAGTQLLAGNVYFIVDRPFGGKPALLLWGLILLILLLGLIQLCRSLEGATLLSVAAVLLAAYFLASGPENYLRRLTGIWWKDQTRFALYLLVILLVAFAVGFTWLLAQAGQLIAWRPLVPAFMGAWLAICAVSAVPLNWLWLGDGRAQWIDRTYGGITGGDFDLSADNIELLRDLDQYLGPDDVVVGSPRAGVPWVNILSEAGQFPLWKTETAPEEVYLRDHFDQINSDPEVCRIINENHITALLRDEGKPLNPDDPHRAFVEVDISDGFRPIANRGQVWLYEITACAGAQ</sequence>
<dbReference type="InterPro" id="IPR046671">
    <property type="entry name" value="DUF6541"/>
</dbReference>
<feature type="transmembrane region" description="Helical" evidence="1">
    <location>
        <begin position="486"/>
        <end position="509"/>
    </location>
</feature>
<protein>
    <submittedName>
        <fullName evidence="2">DUF6541 family protein</fullName>
    </submittedName>
</protein>
<feature type="transmembrane region" description="Helical" evidence="1">
    <location>
        <begin position="250"/>
        <end position="270"/>
    </location>
</feature>
<feature type="transmembrane region" description="Helical" evidence="1">
    <location>
        <begin position="6"/>
        <end position="30"/>
    </location>
</feature>
<feature type="transmembrane region" description="Helical" evidence="1">
    <location>
        <begin position="42"/>
        <end position="62"/>
    </location>
</feature>
<dbReference type="AlphaFoldDB" id="A0AAU7V8W3"/>
<dbReference type="EMBL" id="CP138335">
    <property type="protein sequence ID" value="XBW08454.1"/>
    <property type="molecule type" value="Genomic_DNA"/>
</dbReference>
<feature type="transmembrane region" description="Helical" evidence="1">
    <location>
        <begin position="107"/>
        <end position="127"/>
    </location>
</feature>
<dbReference type="KEGG" id="sapp:SAC06_02545"/>
<gene>
    <name evidence="2" type="ORF">SAC06_02545</name>
</gene>
<dbReference type="RefSeq" id="WP_350258653.1">
    <property type="nucleotide sequence ID" value="NZ_CP138335.1"/>
</dbReference>
<dbReference type="Pfam" id="PF20176">
    <property type="entry name" value="DUF6541"/>
    <property type="match status" value="1"/>
</dbReference>
<reference evidence="2" key="1">
    <citation type="submission" date="2023-11" db="EMBL/GenBank/DDBJ databases">
        <title>Scrofimicrobium hongkongense sp. nov., isolated from a patient with peritonitis.</title>
        <authorList>
            <person name="Lao H.Y."/>
            <person name="Wong A.Y.P."/>
            <person name="Ng T.L."/>
            <person name="Wong R.Y.L."/>
            <person name="Yau M.C.Y."/>
            <person name="Lam J.Y.W."/>
            <person name="Siu G.K.H."/>
        </authorList>
    </citation>
    <scope>NUCLEOTIDE SEQUENCE</scope>
    <source>
        <strain evidence="2">R131</strain>
    </source>
</reference>
<feature type="transmembrane region" description="Helical" evidence="1">
    <location>
        <begin position="415"/>
        <end position="432"/>
    </location>
</feature>
<feature type="transmembrane region" description="Helical" evidence="1">
    <location>
        <begin position="330"/>
        <end position="351"/>
    </location>
</feature>
<keyword evidence="1" id="KW-0472">Membrane</keyword>
<feature type="transmembrane region" description="Helical" evidence="1">
    <location>
        <begin position="277"/>
        <end position="293"/>
    </location>
</feature>
<feature type="transmembrane region" description="Helical" evidence="1">
    <location>
        <begin position="391"/>
        <end position="409"/>
    </location>
</feature>